<dbReference type="RefSeq" id="WP_129124097.1">
    <property type="nucleotide sequence ID" value="NZ_PEIB01000044.1"/>
</dbReference>
<sequence>MLTQDITNSKMTVIDMKRFALTCIFILFSSGCSATKKESVWMNESNVRASQEEILAAKAACDFDKKQNYIESHASGMKDKKYKNNKEFEAELDKSFGMMKNLFSCMSKQGLTKRKVTVE</sequence>
<evidence type="ECO:0008006" key="3">
    <source>
        <dbReference type="Google" id="ProtNLM"/>
    </source>
</evidence>
<keyword evidence="2" id="KW-1185">Reference proteome</keyword>
<proteinExistence type="predicted"/>
<comment type="caution">
    <text evidence="1">The sequence shown here is derived from an EMBL/GenBank/DDBJ whole genome shotgun (WGS) entry which is preliminary data.</text>
</comment>
<dbReference type="EMBL" id="PEIB01000044">
    <property type="protein sequence ID" value="RXJ70774.1"/>
    <property type="molecule type" value="Genomic_DNA"/>
</dbReference>
<accession>A0A4Q0YL87</accession>
<protein>
    <recommendedName>
        <fullName evidence="3">Lipoprotein</fullName>
    </recommendedName>
</protein>
<evidence type="ECO:0000313" key="1">
    <source>
        <dbReference type="EMBL" id="RXJ70774.1"/>
    </source>
</evidence>
<dbReference type="Proteomes" id="UP000290287">
    <property type="component" value="Unassembled WGS sequence"/>
</dbReference>
<reference evidence="1 2" key="1">
    <citation type="submission" date="2017-10" db="EMBL/GenBank/DDBJ databases">
        <title>Nyctiphanis sp. nov., isolated from the stomach of the euphausiid Nyctiphanes simplex (Hansen, 1911) in the Gulf of California.</title>
        <authorList>
            <person name="Gomez-Gil B."/>
            <person name="Aguilar-Mendez M."/>
            <person name="Lopez-Cortes A."/>
            <person name="Gomez-Gutierrez J."/>
            <person name="Roque A."/>
            <person name="Lang E."/>
            <person name="Gonzalez-Castillo A."/>
        </authorList>
    </citation>
    <scope>NUCLEOTIDE SEQUENCE [LARGE SCALE GENOMIC DNA]</scope>
    <source>
        <strain evidence="1 2">CAIM 600</strain>
    </source>
</reference>
<evidence type="ECO:0000313" key="2">
    <source>
        <dbReference type="Proteomes" id="UP000290287"/>
    </source>
</evidence>
<dbReference type="AlphaFoldDB" id="A0A4Q0YL87"/>
<name>A0A4Q0YL87_9GAMM</name>
<dbReference type="OrthoDB" id="9856768at2"/>
<organism evidence="1 2">
    <name type="scientific">Veronia nyctiphanis</name>
    <dbReference type="NCBI Taxonomy" id="1278244"/>
    <lineage>
        <taxon>Bacteria</taxon>
        <taxon>Pseudomonadati</taxon>
        <taxon>Pseudomonadota</taxon>
        <taxon>Gammaproteobacteria</taxon>
        <taxon>Vibrionales</taxon>
        <taxon>Vibrionaceae</taxon>
        <taxon>Veronia</taxon>
    </lineage>
</organism>
<gene>
    <name evidence="1" type="ORF">CS022_22370</name>
</gene>